<organism evidence="1 2">
    <name type="scientific">Almyronema epifaneia S1</name>
    <dbReference type="NCBI Taxonomy" id="2991925"/>
    <lineage>
        <taxon>Bacteria</taxon>
        <taxon>Bacillati</taxon>
        <taxon>Cyanobacteriota</taxon>
        <taxon>Cyanophyceae</taxon>
        <taxon>Nodosilineales</taxon>
        <taxon>Nodosilineaceae</taxon>
        <taxon>Almyronema</taxon>
        <taxon>Almyronema epifaneia</taxon>
    </lineage>
</organism>
<reference evidence="1 2" key="1">
    <citation type="submission" date="2024-10" db="EMBL/GenBank/DDBJ databases">
        <authorList>
            <person name="Ratan Roy A."/>
            <person name="Morales Sandoval P.H."/>
            <person name="De Los Santos Villalobos S."/>
            <person name="Chakraborty S."/>
            <person name="Mukherjee J."/>
        </authorList>
    </citation>
    <scope>NUCLEOTIDE SEQUENCE [LARGE SCALE GENOMIC DNA]</scope>
    <source>
        <strain evidence="1 2">S1</strain>
    </source>
</reference>
<proteinExistence type="predicted"/>
<evidence type="ECO:0000313" key="1">
    <source>
        <dbReference type="EMBL" id="MFE4107228.1"/>
    </source>
</evidence>
<dbReference type="Proteomes" id="UP001600165">
    <property type="component" value="Unassembled WGS sequence"/>
</dbReference>
<comment type="caution">
    <text evidence="1">The sequence shown here is derived from an EMBL/GenBank/DDBJ whole genome shotgun (WGS) entry which is preliminary data.</text>
</comment>
<evidence type="ECO:0000313" key="2">
    <source>
        <dbReference type="Proteomes" id="UP001600165"/>
    </source>
</evidence>
<dbReference type="EMBL" id="JBHZOL010000082">
    <property type="protein sequence ID" value="MFE4107228.1"/>
    <property type="molecule type" value="Genomic_DNA"/>
</dbReference>
<sequence>MLGLVAKTLQTESFNFHILEAAFELYLQAPESQYPVISLHEVAERTGASLLECRNTIVTACKRGRFPDCSLSS</sequence>
<keyword evidence="2" id="KW-1185">Reference proteome</keyword>
<name>A0ABW6IGB1_9CYAN</name>
<accession>A0ABW6IGB1</accession>
<protein>
    <submittedName>
        <fullName evidence="1">Uncharacterized protein</fullName>
    </submittedName>
</protein>
<gene>
    <name evidence="1" type="ORF">ACFVKH_13110</name>
</gene>
<dbReference type="RefSeq" id="WP_377965740.1">
    <property type="nucleotide sequence ID" value="NZ_JBHZOL010000082.1"/>
</dbReference>